<gene>
    <name evidence="4" type="ORF">F8566_37395</name>
</gene>
<feature type="transmembrane region" description="Helical" evidence="2">
    <location>
        <begin position="296"/>
        <end position="319"/>
    </location>
</feature>
<protein>
    <submittedName>
        <fullName evidence="4">Endonuclease/exonuclease/phosphatase</fullName>
    </submittedName>
</protein>
<feature type="transmembrane region" description="Helical" evidence="2">
    <location>
        <begin position="172"/>
        <end position="190"/>
    </location>
</feature>
<proteinExistence type="predicted"/>
<dbReference type="InterPro" id="IPR051916">
    <property type="entry name" value="GPI-anchor_lipid_remodeler"/>
</dbReference>
<feature type="transmembrane region" description="Helical" evidence="2">
    <location>
        <begin position="113"/>
        <end position="132"/>
    </location>
</feature>
<comment type="caution">
    <text evidence="4">The sequence shown here is derived from an EMBL/GenBank/DDBJ whole genome shotgun (WGS) entry which is preliminary data.</text>
</comment>
<keyword evidence="2" id="KW-1133">Transmembrane helix</keyword>
<feature type="transmembrane region" description="Helical" evidence="2">
    <location>
        <begin position="57"/>
        <end position="79"/>
    </location>
</feature>
<dbReference type="Pfam" id="PF03372">
    <property type="entry name" value="Exo_endo_phos"/>
    <property type="match status" value="1"/>
</dbReference>
<feature type="transmembrane region" description="Helical" evidence="2">
    <location>
        <begin position="270"/>
        <end position="290"/>
    </location>
</feature>
<dbReference type="InterPro" id="IPR036691">
    <property type="entry name" value="Endo/exonu/phosph_ase_sf"/>
</dbReference>
<keyword evidence="4" id="KW-0378">Hydrolase</keyword>
<keyword evidence="2" id="KW-0812">Transmembrane</keyword>
<dbReference type="Gene3D" id="3.60.10.10">
    <property type="entry name" value="Endonuclease/exonuclease/phosphatase"/>
    <property type="match status" value="1"/>
</dbReference>
<evidence type="ECO:0000256" key="1">
    <source>
        <dbReference type="SAM" id="MobiDB-lite"/>
    </source>
</evidence>
<feature type="transmembrane region" description="Helical" evidence="2">
    <location>
        <begin position="363"/>
        <end position="382"/>
    </location>
</feature>
<dbReference type="GO" id="GO:0006506">
    <property type="term" value="P:GPI anchor biosynthetic process"/>
    <property type="evidence" value="ECO:0007669"/>
    <property type="project" value="TreeGrafter"/>
</dbReference>
<keyword evidence="4" id="KW-0269">Exonuclease</keyword>
<feature type="transmembrane region" description="Helical" evidence="2">
    <location>
        <begin position="211"/>
        <end position="233"/>
    </location>
</feature>
<keyword evidence="4" id="KW-0255">Endonuclease</keyword>
<dbReference type="GO" id="GO:0004519">
    <property type="term" value="F:endonuclease activity"/>
    <property type="evidence" value="ECO:0007669"/>
    <property type="project" value="UniProtKB-KW"/>
</dbReference>
<keyword evidence="2" id="KW-0472">Membrane</keyword>
<dbReference type="SUPFAM" id="SSF56219">
    <property type="entry name" value="DNase I-like"/>
    <property type="match status" value="1"/>
</dbReference>
<sequence length="657" mass="66794">MASTDVGTPRPDQTGGPAQPTGPSIVPQGPARLVLIAITVAVLAQTLRFSLPQLDRFADTAGTGAAAALIVLVYLAGLLSPLIRRAAGPQGLLLAGVGGLFAVRLLAQALSPQLWLAFLGTAIGMIAVAALYEGARGLSGVGFATAAVAGLAVDSAVRMAFATWDPAWRSGVWPWLACLLYVGLGAAALYREMSSGSVAPPGISWRDALGAAAFGPFLALQILILSSPAFVASSGWQSLVGAHIVIVVGQGLALAFLASGLAVRAVPGGVCVLGGTLLGVGAGAIAGTYAVAGVEIVPVVIVGQVLAAWLLAVACRAPLRRAGAGGPVWRIDVGAAIGGCLVALILIPYQVSAVTPLPLPNNVLPGLAGILLGALAAIAAARGGPLPARAPLRAVTAGAASLGLLAGTAIFTIAAPKNQARAATPGQVRVVTYNIHDAVNTKGRLDPEGIAKTIEAQKADVVLLQEASRGSLLSGTTDVGVWLSRRLGMKLLWGPAADGQFGNAILTSLPVKKSGTGRMPKGDWSQIRGFVWARLGVGNTSIDVWSTHLEGGADQGDERVREVTALLRSWGGAPRTIIGGDMNARPGSPEISRLLEGNGGSAELRSAARGDATPTTPDGDRIDWIIGTDDLVFDDYTVTRSDASDHYPVGVTVRIGR</sequence>
<reference evidence="4 5" key="1">
    <citation type="submission" date="2019-09" db="EMBL/GenBank/DDBJ databases">
        <title>Actinomadura physcomitrii sp. nov., a novel actinomycete isolated from moss [Physcomitrium sphaericum (Ludw) Fuernr].</title>
        <authorList>
            <person name="Zhuang X."/>
            <person name="Liu C."/>
        </authorList>
    </citation>
    <scope>NUCLEOTIDE SEQUENCE [LARGE SCALE GENOMIC DNA]</scope>
    <source>
        <strain evidence="4 5">HMC1</strain>
    </source>
</reference>
<dbReference type="PANTHER" id="PTHR14859:SF1">
    <property type="entry name" value="PGAP2-INTERACTING PROTEIN"/>
    <property type="match status" value="1"/>
</dbReference>
<feature type="region of interest" description="Disordered" evidence="1">
    <location>
        <begin position="1"/>
        <end position="24"/>
    </location>
</feature>
<feature type="transmembrane region" description="Helical" evidence="2">
    <location>
        <begin position="139"/>
        <end position="160"/>
    </location>
</feature>
<accession>A0A6H9YCA9</accession>
<feature type="transmembrane region" description="Helical" evidence="2">
    <location>
        <begin position="91"/>
        <end position="107"/>
    </location>
</feature>
<feature type="transmembrane region" description="Helical" evidence="2">
    <location>
        <begin position="394"/>
        <end position="415"/>
    </location>
</feature>
<keyword evidence="5" id="KW-1185">Reference proteome</keyword>
<evidence type="ECO:0000259" key="3">
    <source>
        <dbReference type="Pfam" id="PF03372"/>
    </source>
</evidence>
<evidence type="ECO:0000313" key="5">
    <source>
        <dbReference type="Proteomes" id="UP000468735"/>
    </source>
</evidence>
<feature type="transmembrane region" description="Helical" evidence="2">
    <location>
        <begin position="239"/>
        <end position="263"/>
    </location>
</feature>
<dbReference type="GO" id="GO:0004527">
    <property type="term" value="F:exonuclease activity"/>
    <property type="evidence" value="ECO:0007669"/>
    <property type="project" value="UniProtKB-KW"/>
</dbReference>
<name>A0A6H9YCA9_9ACTN</name>
<dbReference type="Proteomes" id="UP000468735">
    <property type="component" value="Unassembled WGS sequence"/>
</dbReference>
<dbReference type="InterPro" id="IPR005135">
    <property type="entry name" value="Endo/exonuclease/phosphatase"/>
</dbReference>
<feature type="domain" description="Endonuclease/exonuclease/phosphatase" evidence="3">
    <location>
        <begin position="432"/>
        <end position="646"/>
    </location>
</feature>
<evidence type="ECO:0000313" key="4">
    <source>
        <dbReference type="EMBL" id="KAB2342712.1"/>
    </source>
</evidence>
<organism evidence="4 5">
    <name type="scientific">Actinomadura rudentiformis</name>
    <dbReference type="NCBI Taxonomy" id="359158"/>
    <lineage>
        <taxon>Bacteria</taxon>
        <taxon>Bacillati</taxon>
        <taxon>Actinomycetota</taxon>
        <taxon>Actinomycetes</taxon>
        <taxon>Streptosporangiales</taxon>
        <taxon>Thermomonosporaceae</taxon>
        <taxon>Actinomadura</taxon>
    </lineage>
</organism>
<dbReference type="RefSeq" id="WP_151566797.1">
    <property type="nucleotide sequence ID" value="NZ_WBMT01000021.1"/>
</dbReference>
<keyword evidence="4" id="KW-0540">Nuclease</keyword>
<dbReference type="GO" id="GO:0016020">
    <property type="term" value="C:membrane"/>
    <property type="evidence" value="ECO:0007669"/>
    <property type="project" value="GOC"/>
</dbReference>
<evidence type="ECO:0000256" key="2">
    <source>
        <dbReference type="SAM" id="Phobius"/>
    </source>
</evidence>
<dbReference type="OrthoDB" id="155529at2"/>
<feature type="transmembrane region" description="Helical" evidence="2">
    <location>
        <begin position="331"/>
        <end position="351"/>
    </location>
</feature>
<dbReference type="AlphaFoldDB" id="A0A6H9YCA9"/>
<dbReference type="PANTHER" id="PTHR14859">
    <property type="entry name" value="CALCOFLUOR WHITE HYPERSENSITIVE PROTEIN PRECURSOR"/>
    <property type="match status" value="1"/>
</dbReference>
<dbReference type="EMBL" id="WBMT01000021">
    <property type="protein sequence ID" value="KAB2342712.1"/>
    <property type="molecule type" value="Genomic_DNA"/>
</dbReference>